<reference evidence="10 11" key="1">
    <citation type="submission" date="2024-09" db="EMBL/GenBank/DDBJ databases">
        <title>Chromosome-scale assembly of Riccia sorocarpa.</title>
        <authorList>
            <person name="Paukszto L."/>
        </authorList>
    </citation>
    <scope>NUCLEOTIDE SEQUENCE [LARGE SCALE GENOMIC DNA]</scope>
    <source>
        <strain evidence="10">LP-2024</strain>
        <tissue evidence="10">Aerial parts of the thallus</tissue>
    </source>
</reference>
<dbReference type="InterPro" id="IPR044859">
    <property type="entry name" value="Allene_oxi_cyc_Dirigent"/>
</dbReference>
<evidence type="ECO:0000256" key="7">
    <source>
        <dbReference type="ARBA" id="ARBA00023235"/>
    </source>
</evidence>
<dbReference type="GO" id="GO:0009695">
    <property type="term" value="P:jasmonic acid biosynthetic process"/>
    <property type="evidence" value="ECO:0007669"/>
    <property type="project" value="UniProtKB-ARBA"/>
</dbReference>
<keyword evidence="7" id="KW-0413">Isomerase</keyword>
<evidence type="ECO:0000313" key="10">
    <source>
        <dbReference type="EMBL" id="KAL3682373.1"/>
    </source>
</evidence>
<dbReference type="PANTHER" id="PTHR31843">
    <property type="entry name" value="ALLENE OXIDE CYCLASE 4, CHLOROPLASTIC"/>
    <property type="match status" value="1"/>
</dbReference>
<evidence type="ECO:0000256" key="8">
    <source>
        <dbReference type="ARBA" id="ARBA00049891"/>
    </source>
</evidence>
<evidence type="ECO:0000313" key="11">
    <source>
        <dbReference type="Proteomes" id="UP001633002"/>
    </source>
</evidence>
<dbReference type="EMBL" id="JBJQOH010000006">
    <property type="protein sequence ID" value="KAL3682373.1"/>
    <property type="molecule type" value="Genomic_DNA"/>
</dbReference>
<accession>A0ABD3GTT4</accession>
<evidence type="ECO:0000256" key="3">
    <source>
        <dbReference type="ARBA" id="ARBA00012209"/>
    </source>
</evidence>
<dbReference type="EC" id="5.3.99.6" evidence="3"/>
<gene>
    <name evidence="10" type="ORF">R1sor_000395</name>
</gene>
<sequence>MATASSAQALGSGQGVPAVSRQSLQNSHSSPSVSLPAAPLKSQFFGVSHVSRSLRRSSSSGFEVRPSSSAVIISASFFEKLGKLFSKDEKNDEEQVMALFEFNEGDKGSPFLVKNNKTSQAPCIGDIVPYSNKVYDCTGKKYLGRSAGLCVVVEHHFPSGGDLFETTMSHYVGDYGHLSCQGPYMSYADSEMAVTGGTGIFAGARGWVKCQNIAGPLKLIYTYHLKGIAKLPAELCQRPVPLEGVKKEVKQPVLAQASKS</sequence>
<keyword evidence="4" id="KW-0150">Chloroplast</keyword>
<protein>
    <recommendedName>
        <fullName evidence="3">allene-oxide cyclase</fullName>
        <ecNumber evidence="3">5.3.99.6</ecNumber>
    </recommendedName>
</protein>
<evidence type="ECO:0000256" key="6">
    <source>
        <dbReference type="ARBA" id="ARBA00022946"/>
    </source>
</evidence>
<keyword evidence="6" id="KW-0809">Transit peptide</keyword>
<dbReference type="AlphaFoldDB" id="A0ABD3GTT4"/>
<evidence type="ECO:0000256" key="9">
    <source>
        <dbReference type="SAM" id="MobiDB-lite"/>
    </source>
</evidence>
<feature type="compositionally biased region" description="Polar residues" evidence="9">
    <location>
        <begin position="1"/>
        <end position="11"/>
    </location>
</feature>
<dbReference type="SUPFAM" id="SSF141493">
    <property type="entry name" value="Allene oxide cyclase-like"/>
    <property type="match status" value="1"/>
</dbReference>
<organism evidence="10 11">
    <name type="scientific">Riccia sorocarpa</name>
    <dbReference type="NCBI Taxonomy" id="122646"/>
    <lineage>
        <taxon>Eukaryota</taxon>
        <taxon>Viridiplantae</taxon>
        <taxon>Streptophyta</taxon>
        <taxon>Embryophyta</taxon>
        <taxon>Marchantiophyta</taxon>
        <taxon>Marchantiopsida</taxon>
        <taxon>Marchantiidae</taxon>
        <taxon>Marchantiales</taxon>
        <taxon>Ricciaceae</taxon>
        <taxon>Riccia</taxon>
    </lineage>
</organism>
<dbReference type="PANTHER" id="PTHR31843:SF11">
    <property type="entry name" value="ALLENE OXIDE CYCLASE 4, CHLOROPLASTIC"/>
    <property type="match status" value="1"/>
</dbReference>
<feature type="compositionally biased region" description="Low complexity" evidence="9">
    <location>
        <begin position="19"/>
        <end position="35"/>
    </location>
</feature>
<comment type="subcellular location">
    <subcellularLocation>
        <location evidence="1">Plastid</location>
        <location evidence="1">Chloroplast</location>
    </subcellularLocation>
</comment>
<evidence type="ECO:0000256" key="4">
    <source>
        <dbReference type="ARBA" id="ARBA00022528"/>
    </source>
</evidence>
<comment type="similarity">
    <text evidence="2">Belongs to the allene oxide cyclase family.</text>
</comment>
<name>A0ABD3GTT4_9MARC</name>
<dbReference type="Pfam" id="PF06351">
    <property type="entry name" value="Allene_ox_cyc"/>
    <property type="match status" value="1"/>
</dbReference>
<feature type="region of interest" description="Disordered" evidence="9">
    <location>
        <begin position="1"/>
        <end position="35"/>
    </location>
</feature>
<dbReference type="GO" id="GO:0046423">
    <property type="term" value="F:allene-oxide cyclase activity"/>
    <property type="evidence" value="ECO:0007669"/>
    <property type="project" value="UniProtKB-EC"/>
</dbReference>
<dbReference type="InterPro" id="IPR034871">
    <property type="entry name" value="Allene_oxi_cyc_sf"/>
</dbReference>
<comment type="caution">
    <text evidence="10">The sequence shown here is derived from an EMBL/GenBank/DDBJ whole genome shotgun (WGS) entry which is preliminary data.</text>
</comment>
<evidence type="ECO:0000256" key="2">
    <source>
        <dbReference type="ARBA" id="ARBA00007982"/>
    </source>
</evidence>
<evidence type="ECO:0000256" key="1">
    <source>
        <dbReference type="ARBA" id="ARBA00004229"/>
    </source>
</evidence>
<dbReference type="Proteomes" id="UP001633002">
    <property type="component" value="Unassembled WGS sequence"/>
</dbReference>
<keyword evidence="11" id="KW-1185">Reference proteome</keyword>
<dbReference type="Gene3D" id="2.40.480.10">
    <property type="entry name" value="Allene oxide cyclase-like"/>
    <property type="match status" value="1"/>
</dbReference>
<dbReference type="InterPro" id="IPR009410">
    <property type="entry name" value="Allene_ox_cyc"/>
</dbReference>
<comment type="catalytic activity">
    <reaction evidence="8">
        <text>(9Z,13S,15Z)-12,13-epoxyoctadeca-9,11,15-trienoate = (9S,13S,15Z)-12-oxophyto-10,15-dienoate</text>
        <dbReference type="Rhea" id="RHEA:22592"/>
        <dbReference type="ChEBI" id="CHEBI:36438"/>
        <dbReference type="ChEBI" id="CHEBI:57411"/>
        <dbReference type="EC" id="5.3.99.6"/>
    </reaction>
</comment>
<dbReference type="GO" id="GO:0009507">
    <property type="term" value="C:chloroplast"/>
    <property type="evidence" value="ECO:0007669"/>
    <property type="project" value="UniProtKB-SubCell"/>
</dbReference>
<evidence type="ECO:0000256" key="5">
    <source>
        <dbReference type="ARBA" id="ARBA00022640"/>
    </source>
</evidence>
<proteinExistence type="inferred from homology"/>
<keyword evidence="5" id="KW-0934">Plastid</keyword>